<dbReference type="SUPFAM" id="SSF53335">
    <property type="entry name" value="S-adenosyl-L-methionine-dependent methyltransferases"/>
    <property type="match status" value="1"/>
</dbReference>
<proteinExistence type="predicted"/>
<evidence type="ECO:0000259" key="5">
    <source>
        <dbReference type="Pfam" id="PF08100"/>
    </source>
</evidence>
<dbReference type="AlphaFoldDB" id="W7J2M5"/>
<evidence type="ECO:0000256" key="3">
    <source>
        <dbReference type="ARBA" id="ARBA00022691"/>
    </source>
</evidence>
<dbReference type="Pfam" id="PF08100">
    <property type="entry name" value="Dimerisation"/>
    <property type="match status" value="1"/>
</dbReference>
<feature type="domain" description="O-methyltransferase dimerisation" evidence="5">
    <location>
        <begin position="16"/>
        <end position="90"/>
    </location>
</feature>
<keyword evidence="7" id="KW-1185">Reference proteome</keyword>
<evidence type="ECO:0000259" key="4">
    <source>
        <dbReference type="Pfam" id="PF00891"/>
    </source>
</evidence>
<dbReference type="InterPro" id="IPR036390">
    <property type="entry name" value="WH_DNA-bd_sf"/>
</dbReference>
<keyword evidence="3" id="KW-0949">S-adenosyl-L-methionine</keyword>
<dbReference type="GO" id="GO:0008171">
    <property type="term" value="F:O-methyltransferase activity"/>
    <property type="evidence" value="ECO:0007669"/>
    <property type="project" value="InterPro"/>
</dbReference>
<dbReference type="PATRIC" id="fig|909613.9.peg.1330"/>
<dbReference type="PANTHER" id="PTHR43712">
    <property type="entry name" value="PUTATIVE (AFU_ORTHOLOGUE AFUA_4G14580)-RELATED"/>
    <property type="match status" value="1"/>
</dbReference>
<evidence type="ECO:0000313" key="6">
    <source>
        <dbReference type="EMBL" id="EWC63317.1"/>
    </source>
</evidence>
<dbReference type="PANTHER" id="PTHR43712:SF2">
    <property type="entry name" value="O-METHYLTRANSFERASE CICE"/>
    <property type="match status" value="1"/>
</dbReference>
<protein>
    <submittedName>
        <fullName evidence="6">Methyltransferase type 12</fullName>
    </submittedName>
</protein>
<evidence type="ECO:0000256" key="1">
    <source>
        <dbReference type="ARBA" id="ARBA00022603"/>
    </source>
</evidence>
<dbReference type="EMBL" id="AYXG01000048">
    <property type="protein sequence ID" value="EWC63317.1"/>
    <property type="molecule type" value="Genomic_DNA"/>
</dbReference>
<evidence type="ECO:0000256" key="2">
    <source>
        <dbReference type="ARBA" id="ARBA00022679"/>
    </source>
</evidence>
<dbReference type="PROSITE" id="PS51683">
    <property type="entry name" value="SAM_OMT_II"/>
    <property type="match status" value="1"/>
</dbReference>
<dbReference type="OrthoDB" id="582216at2"/>
<sequence length="341" mass="35781">MPGTEHGVTRERLLSMMTAYKSTYLLRAAIELGVFDALADGSADPDTVAAILRTSPRGTRLLLRALAAAGLLAVDGEQFGLAPGAETLLVRSSPQYGGGVVRVAASDWEWDAMKDLAGAVRAGGTLLAENAEAPGFPYWVDFATHLTFATGPGAEFVADLLVPAAAGRDRYGVLDVGCGHGLFGFAVAQRVPGATVSCLDWPDVLDVARGHAERLGLADRVHYLPGDAFEVPLGGPYDAVVLGNFLFQFSARRGTELLRRLAGALKPGGRVVVIGFTTGDRPPAEDYHAHLLSLLMLAGTTEGELHSPIVYQKMLATAGFAATAAHERPGLPLRAVTAELA</sequence>
<keyword evidence="1 6" id="KW-0489">Methyltransferase</keyword>
<dbReference type="Gene3D" id="3.40.50.150">
    <property type="entry name" value="Vaccinia Virus protein VP39"/>
    <property type="match status" value="1"/>
</dbReference>
<dbReference type="SUPFAM" id="SSF46785">
    <property type="entry name" value="Winged helix' DNA-binding domain"/>
    <property type="match status" value="1"/>
</dbReference>
<dbReference type="RefSeq" id="WP_152551999.1">
    <property type="nucleotide sequence ID" value="NZ_AYXG01000048.1"/>
</dbReference>
<dbReference type="InterPro" id="IPR036388">
    <property type="entry name" value="WH-like_DNA-bd_sf"/>
</dbReference>
<organism evidence="6 7">
    <name type="scientific">Actinokineospora spheciospongiae</name>
    <dbReference type="NCBI Taxonomy" id="909613"/>
    <lineage>
        <taxon>Bacteria</taxon>
        <taxon>Bacillati</taxon>
        <taxon>Actinomycetota</taxon>
        <taxon>Actinomycetes</taxon>
        <taxon>Pseudonocardiales</taxon>
        <taxon>Pseudonocardiaceae</taxon>
        <taxon>Actinokineospora</taxon>
    </lineage>
</organism>
<dbReference type="STRING" id="909613.UO65_1315"/>
<feature type="domain" description="O-methyltransferase C-terminal" evidence="4">
    <location>
        <begin position="173"/>
        <end position="321"/>
    </location>
</feature>
<dbReference type="Gene3D" id="1.10.10.10">
    <property type="entry name" value="Winged helix-like DNA-binding domain superfamily/Winged helix DNA-binding domain"/>
    <property type="match status" value="1"/>
</dbReference>
<dbReference type="GO" id="GO:0046983">
    <property type="term" value="F:protein dimerization activity"/>
    <property type="evidence" value="ECO:0007669"/>
    <property type="project" value="InterPro"/>
</dbReference>
<evidence type="ECO:0000313" key="7">
    <source>
        <dbReference type="Proteomes" id="UP000019277"/>
    </source>
</evidence>
<keyword evidence="2 6" id="KW-0808">Transferase</keyword>
<dbReference type="InterPro" id="IPR029063">
    <property type="entry name" value="SAM-dependent_MTases_sf"/>
</dbReference>
<dbReference type="Pfam" id="PF00891">
    <property type="entry name" value="Methyltransf_2"/>
    <property type="match status" value="1"/>
</dbReference>
<name>W7J2M5_9PSEU</name>
<dbReference type="InterPro" id="IPR012967">
    <property type="entry name" value="COMT_dimerisation"/>
</dbReference>
<reference evidence="6 7" key="1">
    <citation type="journal article" date="2014" name="Genome Announc.">
        <title>Draft Genome Sequence of the Antitrypanosomally Active Sponge-Associated Bacterium Actinokineospora sp. Strain EG49.</title>
        <authorList>
            <person name="Harjes J."/>
            <person name="Ryu T."/>
            <person name="Abdelmohsen U.R."/>
            <person name="Moitinho-Silva L."/>
            <person name="Horn H."/>
            <person name="Ravasi T."/>
            <person name="Hentschel U."/>
        </authorList>
    </citation>
    <scope>NUCLEOTIDE SEQUENCE [LARGE SCALE GENOMIC DNA]</scope>
    <source>
        <strain evidence="6 7">EG49</strain>
    </source>
</reference>
<dbReference type="CDD" id="cd02440">
    <property type="entry name" value="AdoMet_MTases"/>
    <property type="match status" value="1"/>
</dbReference>
<dbReference type="InterPro" id="IPR016461">
    <property type="entry name" value="COMT-like"/>
</dbReference>
<accession>W7J2M5</accession>
<dbReference type="GO" id="GO:0032259">
    <property type="term" value="P:methylation"/>
    <property type="evidence" value="ECO:0007669"/>
    <property type="project" value="UniProtKB-KW"/>
</dbReference>
<dbReference type="Proteomes" id="UP000019277">
    <property type="component" value="Unassembled WGS sequence"/>
</dbReference>
<dbReference type="InterPro" id="IPR001077">
    <property type="entry name" value="COMT_C"/>
</dbReference>
<comment type="caution">
    <text evidence="6">The sequence shown here is derived from an EMBL/GenBank/DDBJ whole genome shotgun (WGS) entry which is preliminary data.</text>
</comment>
<dbReference type="eggNOG" id="COG2226">
    <property type="taxonomic scope" value="Bacteria"/>
</dbReference>
<gene>
    <name evidence="6" type="ORF">UO65_1315</name>
</gene>
<dbReference type="PIRSF" id="PIRSF005739">
    <property type="entry name" value="O-mtase"/>
    <property type="match status" value="1"/>
</dbReference>